<dbReference type="SUPFAM" id="SSF53271">
    <property type="entry name" value="PRTase-like"/>
    <property type="match status" value="1"/>
</dbReference>
<comment type="caution">
    <text evidence="18">The sequence shown here is derived from an EMBL/GenBank/DDBJ whole genome shotgun (WGS) entry which is preliminary data.</text>
</comment>
<keyword evidence="11 16" id="KW-0660">Purine salvage</keyword>
<comment type="function">
    <text evidence="2">Purine salvage pathway enzyme that catalyzes the transfer of the ribosyl-5-phosphate group from 5-phospho-alpha-D-ribose 1-diphosphate (PRPP) to the N9 position of the 6-oxopurines hypoxanthine and guanine to form the corresponding ribonucleotides IMP (inosine 5'-monophosphate) and GMP (guanosine 5'-monophosphate), with the release of PPi.</text>
</comment>
<dbReference type="Gene3D" id="3.40.50.2020">
    <property type="match status" value="1"/>
</dbReference>
<dbReference type="GO" id="GO:0032264">
    <property type="term" value="P:IMP salvage"/>
    <property type="evidence" value="ECO:0007669"/>
    <property type="project" value="UniProtKB-UniPathway"/>
</dbReference>
<evidence type="ECO:0000313" key="18">
    <source>
        <dbReference type="EMBL" id="KKI50126.1"/>
    </source>
</evidence>
<keyword evidence="7 16" id="KW-0963">Cytoplasm</keyword>
<evidence type="ECO:0000256" key="4">
    <source>
        <dbReference type="ARBA" id="ARBA00004669"/>
    </source>
</evidence>
<organism evidence="18 19">
    <name type="scientific">Christensenella hongkongensis</name>
    <dbReference type="NCBI Taxonomy" id="270498"/>
    <lineage>
        <taxon>Bacteria</taxon>
        <taxon>Bacillati</taxon>
        <taxon>Bacillota</taxon>
        <taxon>Clostridia</taxon>
        <taxon>Christensenellales</taxon>
        <taxon>Christensenellaceae</taxon>
        <taxon>Christensenella</taxon>
    </lineage>
</organism>
<dbReference type="GO" id="GO:0032263">
    <property type="term" value="P:GMP salvage"/>
    <property type="evidence" value="ECO:0007669"/>
    <property type="project" value="TreeGrafter"/>
</dbReference>
<dbReference type="GO" id="GO:0046100">
    <property type="term" value="P:hypoxanthine metabolic process"/>
    <property type="evidence" value="ECO:0007669"/>
    <property type="project" value="TreeGrafter"/>
</dbReference>
<protein>
    <recommendedName>
        <fullName evidence="16">Hypoxanthine phosphoribosyltransferase</fullName>
        <ecNumber evidence="16">2.4.2.8</ecNumber>
    </recommendedName>
</protein>
<comment type="similarity">
    <text evidence="6 16">Belongs to the purine/pyrimidine phosphoribosyltransferase family.</text>
</comment>
<dbReference type="InterPro" id="IPR005904">
    <property type="entry name" value="Hxn_phspho_trans"/>
</dbReference>
<comment type="catalytic activity">
    <reaction evidence="15">
        <text>IMP + diphosphate = hypoxanthine + 5-phospho-alpha-D-ribose 1-diphosphate</text>
        <dbReference type="Rhea" id="RHEA:17973"/>
        <dbReference type="ChEBI" id="CHEBI:17368"/>
        <dbReference type="ChEBI" id="CHEBI:33019"/>
        <dbReference type="ChEBI" id="CHEBI:58017"/>
        <dbReference type="ChEBI" id="CHEBI:58053"/>
        <dbReference type="EC" id="2.4.2.8"/>
    </reaction>
    <physiologicalReaction direction="right-to-left" evidence="15">
        <dbReference type="Rhea" id="RHEA:17975"/>
    </physiologicalReaction>
</comment>
<name>A0A0M2NGQ1_9FIRM</name>
<evidence type="ECO:0000256" key="5">
    <source>
        <dbReference type="ARBA" id="ARBA00004676"/>
    </source>
</evidence>
<evidence type="ECO:0000256" key="3">
    <source>
        <dbReference type="ARBA" id="ARBA00004496"/>
    </source>
</evidence>
<dbReference type="NCBIfam" id="TIGR01203">
    <property type="entry name" value="HGPRTase"/>
    <property type="match status" value="1"/>
</dbReference>
<dbReference type="InterPro" id="IPR050408">
    <property type="entry name" value="HGPRT"/>
</dbReference>
<dbReference type="PANTHER" id="PTHR43340">
    <property type="entry name" value="HYPOXANTHINE-GUANINE PHOSPHORIBOSYLTRANSFERASE"/>
    <property type="match status" value="1"/>
</dbReference>
<dbReference type="PANTHER" id="PTHR43340:SF1">
    <property type="entry name" value="HYPOXANTHINE PHOSPHORIBOSYLTRANSFERASE"/>
    <property type="match status" value="1"/>
</dbReference>
<accession>A0A0M2NGQ1</accession>
<evidence type="ECO:0000256" key="6">
    <source>
        <dbReference type="ARBA" id="ARBA00008391"/>
    </source>
</evidence>
<evidence type="ECO:0000256" key="7">
    <source>
        <dbReference type="ARBA" id="ARBA00022490"/>
    </source>
</evidence>
<keyword evidence="13 16" id="KW-0460">Magnesium</keyword>
<evidence type="ECO:0000256" key="9">
    <source>
        <dbReference type="ARBA" id="ARBA00022679"/>
    </source>
</evidence>
<dbReference type="InterPro" id="IPR000836">
    <property type="entry name" value="PRTase_dom"/>
</dbReference>
<evidence type="ECO:0000256" key="8">
    <source>
        <dbReference type="ARBA" id="ARBA00022676"/>
    </source>
</evidence>
<dbReference type="GO" id="GO:0000166">
    <property type="term" value="F:nucleotide binding"/>
    <property type="evidence" value="ECO:0007669"/>
    <property type="project" value="UniProtKB-KW"/>
</dbReference>
<dbReference type="Pfam" id="PF00156">
    <property type="entry name" value="Pribosyltran"/>
    <property type="match status" value="1"/>
</dbReference>
<evidence type="ECO:0000256" key="2">
    <source>
        <dbReference type="ARBA" id="ARBA00002049"/>
    </source>
</evidence>
<reference evidence="18 19" key="1">
    <citation type="submission" date="2015-04" db="EMBL/GenBank/DDBJ databases">
        <title>Draft genome sequence of bacteremic isolate Catabacter hongkongensis type strain HKU16T.</title>
        <authorList>
            <person name="Lau S.K."/>
            <person name="Teng J.L."/>
            <person name="Huang Y."/>
            <person name="Curreem S.O."/>
            <person name="Tsui S.K."/>
            <person name="Woo P.C."/>
        </authorList>
    </citation>
    <scope>NUCLEOTIDE SEQUENCE [LARGE SCALE GENOMIC DNA]</scope>
    <source>
        <strain evidence="18 19">HKU16</strain>
    </source>
</reference>
<keyword evidence="9 16" id="KW-0808">Transferase</keyword>
<dbReference type="InterPro" id="IPR029057">
    <property type="entry name" value="PRTase-like"/>
</dbReference>
<dbReference type="GO" id="GO:0004422">
    <property type="term" value="F:hypoxanthine phosphoribosyltransferase activity"/>
    <property type="evidence" value="ECO:0007669"/>
    <property type="project" value="InterPro"/>
</dbReference>
<evidence type="ECO:0000256" key="11">
    <source>
        <dbReference type="ARBA" id="ARBA00022726"/>
    </source>
</evidence>
<gene>
    <name evidence="18" type="ORF">CHK_2189</name>
</gene>
<dbReference type="GO" id="GO:0006178">
    <property type="term" value="P:guanine salvage"/>
    <property type="evidence" value="ECO:0007669"/>
    <property type="project" value="TreeGrafter"/>
</dbReference>
<dbReference type="CDD" id="cd06223">
    <property type="entry name" value="PRTases_typeI"/>
    <property type="match status" value="1"/>
</dbReference>
<keyword evidence="10 16" id="KW-0479">Metal-binding</keyword>
<evidence type="ECO:0000256" key="14">
    <source>
        <dbReference type="ARBA" id="ARBA00048811"/>
    </source>
</evidence>
<comment type="pathway">
    <text evidence="5">Purine metabolism; GMP biosynthesis via salvage pathway; GMP from guanine: step 1/1.</text>
</comment>
<feature type="domain" description="Phosphoribosyltransferase" evidence="17">
    <location>
        <begin position="13"/>
        <end position="163"/>
    </location>
</feature>
<dbReference type="STRING" id="270498.CHK_2189"/>
<evidence type="ECO:0000256" key="12">
    <source>
        <dbReference type="ARBA" id="ARBA00022741"/>
    </source>
</evidence>
<dbReference type="UniPathway" id="UPA00591">
    <property type="reaction ID" value="UER00648"/>
</dbReference>
<evidence type="ECO:0000256" key="10">
    <source>
        <dbReference type="ARBA" id="ARBA00022723"/>
    </source>
</evidence>
<keyword evidence="12 16" id="KW-0547">Nucleotide-binding</keyword>
<evidence type="ECO:0000256" key="15">
    <source>
        <dbReference type="ARBA" id="ARBA00049402"/>
    </source>
</evidence>
<comment type="pathway">
    <text evidence="4 16">Purine metabolism; IMP biosynthesis via salvage pathway; IMP from hypoxanthine: step 1/1.</text>
</comment>
<dbReference type="GO" id="GO:0000287">
    <property type="term" value="F:magnesium ion binding"/>
    <property type="evidence" value="ECO:0007669"/>
    <property type="project" value="TreeGrafter"/>
</dbReference>
<dbReference type="GO" id="GO:0052657">
    <property type="term" value="F:guanine phosphoribosyltransferase activity"/>
    <property type="evidence" value="ECO:0007669"/>
    <property type="project" value="UniProtKB-ARBA"/>
</dbReference>
<dbReference type="EC" id="2.4.2.8" evidence="16"/>
<evidence type="ECO:0000256" key="1">
    <source>
        <dbReference type="ARBA" id="ARBA00001946"/>
    </source>
</evidence>
<comment type="catalytic activity">
    <reaction evidence="14">
        <text>GMP + diphosphate = guanine + 5-phospho-alpha-D-ribose 1-diphosphate</text>
        <dbReference type="Rhea" id="RHEA:25424"/>
        <dbReference type="ChEBI" id="CHEBI:16235"/>
        <dbReference type="ChEBI" id="CHEBI:33019"/>
        <dbReference type="ChEBI" id="CHEBI:58017"/>
        <dbReference type="ChEBI" id="CHEBI:58115"/>
        <dbReference type="EC" id="2.4.2.8"/>
    </reaction>
    <physiologicalReaction direction="right-to-left" evidence="14">
        <dbReference type="Rhea" id="RHEA:25426"/>
    </physiologicalReaction>
</comment>
<dbReference type="RefSeq" id="WP_046444019.1">
    <property type="nucleotide sequence ID" value="NZ_JAXDTA010000044.1"/>
</dbReference>
<dbReference type="Proteomes" id="UP000034076">
    <property type="component" value="Unassembled WGS sequence"/>
</dbReference>
<keyword evidence="19" id="KW-1185">Reference proteome</keyword>
<proteinExistence type="inferred from homology"/>
<dbReference type="OrthoDB" id="9802824at2"/>
<dbReference type="GO" id="GO:0006166">
    <property type="term" value="P:purine ribonucleoside salvage"/>
    <property type="evidence" value="ECO:0007669"/>
    <property type="project" value="UniProtKB-KW"/>
</dbReference>
<comment type="cofactor">
    <cofactor evidence="1 16">
        <name>Mg(2+)</name>
        <dbReference type="ChEBI" id="CHEBI:18420"/>
    </cofactor>
</comment>
<evidence type="ECO:0000313" key="19">
    <source>
        <dbReference type="Proteomes" id="UP000034076"/>
    </source>
</evidence>
<dbReference type="AlphaFoldDB" id="A0A0M2NGQ1"/>
<sequence>MQHYVEKDIEKILLSKEQIEKRVAEMGEQISKDYEGKDLIAVAILRGSVIFFSDLMRHISIPMAIDFMAVSSYGSGSETSGSAHIKFDMQEDISGKHLLIVEDIIDSGVTLSNLKEMLKGRTPESIEMCCLLNKPDRRKVEVPVKYIGFDIPDEFVVGYGLDYASKYRNYDCVGVLKREIYE</sequence>
<dbReference type="EMBL" id="LAYJ01000112">
    <property type="protein sequence ID" value="KKI50126.1"/>
    <property type="molecule type" value="Genomic_DNA"/>
</dbReference>
<evidence type="ECO:0000256" key="16">
    <source>
        <dbReference type="RuleBase" id="RU364099"/>
    </source>
</evidence>
<dbReference type="FunFam" id="3.40.50.2020:FF:000006">
    <property type="entry name" value="Hypoxanthine phosphoribosyltransferase"/>
    <property type="match status" value="1"/>
</dbReference>
<evidence type="ECO:0000256" key="13">
    <source>
        <dbReference type="ARBA" id="ARBA00022842"/>
    </source>
</evidence>
<comment type="subcellular location">
    <subcellularLocation>
        <location evidence="3 16">Cytoplasm</location>
    </subcellularLocation>
</comment>
<evidence type="ECO:0000259" key="17">
    <source>
        <dbReference type="Pfam" id="PF00156"/>
    </source>
</evidence>
<dbReference type="PATRIC" id="fig|270498.16.peg.1937"/>
<keyword evidence="8 16" id="KW-0328">Glycosyltransferase</keyword>
<dbReference type="GO" id="GO:0005829">
    <property type="term" value="C:cytosol"/>
    <property type="evidence" value="ECO:0007669"/>
    <property type="project" value="TreeGrafter"/>
</dbReference>